<name>A0A0E3VTF9_9BRAD</name>
<dbReference type="Proteomes" id="UP000063308">
    <property type="component" value="Chromosome"/>
</dbReference>
<evidence type="ECO:0000313" key="1">
    <source>
        <dbReference type="EMBL" id="BAR55590.1"/>
    </source>
</evidence>
<protein>
    <submittedName>
        <fullName evidence="1">Uncharacterized protein</fullName>
    </submittedName>
</protein>
<proteinExistence type="predicted"/>
<gene>
    <name evidence="1" type="ORF">NK6_2409</name>
</gene>
<organism evidence="1 2">
    <name type="scientific">Bradyrhizobium diazoefficiens</name>
    <dbReference type="NCBI Taxonomy" id="1355477"/>
    <lineage>
        <taxon>Bacteria</taxon>
        <taxon>Pseudomonadati</taxon>
        <taxon>Pseudomonadota</taxon>
        <taxon>Alphaproteobacteria</taxon>
        <taxon>Hyphomicrobiales</taxon>
        <taxon>Nitrobacteraceae</taxon>
        <taxon>Bradyrhizobium</taxon>
    </lineage>
</organism>
<sequence length="33" mass="3690">MPGSLFIGSAKAAMLRERGETQRNWQNPRNLCG</sequence>
<accession>A0A0E3VTF9</accession>
<reference evidence="1 2" key="1">
    <citation type="submission" date="2014-11" db="EMBL/GenBank/DDBJ databases">
        <title>Symbiosis island explosion on the genome of extra-slow-growing strains of soybean bradyrhizobia with massive insertion sequences.</title>
        <authorList>
            <person name="Iida T."/>
            <person name="Minamisawa K."/>
        </authorList>
    </citation>
    <scope>NUCLEOTIDE SEQUENCE [LARGE SCALE GENOMIC DNA]</scope>
    <source>
        <strain evidence="1 2">NK6</strain>
    </source>
</reference>
<evidence type="ECO:0000313" key="2">
    <source>
        <dbReference type="Proteomes" id="UP000063308"/>
    </source>
</evidence>
<dbReference type="EMBL" id="AP014685">
    <property type="protein sequence ID" value="BAR55590.1"/>
    <property type="molecule type" value="Genomic_DNA"/>
</dbReference>
<dbReference type="AlphaFoldDB" id="A0A0E3VTF9"/>